<accession>A0A915KU15</accession>
<dbReference type="Proteomes" id="UP000887565">
    <property type="component" value="Unplaced"/>
</dbReference>
<sequence>MIKIGRNTLQHACQLSSPNCCRPNNVQQYTCQSAASQDECINLKDMKNLSILTLTAQQYGIWE</sequence>
<keyword evidence="1" id="KW-1185">Reference proteome</keyword>
<evidence type="ECO:0000313" key="1">
    <source>
        <dbReference type="Proteomes" id="UP000887565"/>
    </source>
</evidence>
<proteinExistence type="predicted"/>
<protein>
    <submittedName>
        <fullName evidence="2">Uncharacterized protein</fullName>
    </submittedName>
</protein>
<reference evidence="2" key="1">
    <citation type="submission" date="2022-11" db="UniProtKB">
        <authorList>
            <consortium name="WormBaseParasite"/>
        </authorList>
    </citation>
    <scope>IDENTIFICATION</scope>
</reference>
<organism evidence="1 2">
    <name type="scientific">Romanomermis culicivorax</name>
    <name type="common">Nematode worm</name>
    <dbReference type="NCBI Taxonomy" id="13658"/>
    <lineage>
        <taxon>Eukaryota</taxon>
        <taxon>Metazoa</taxon>
        <taxon>Ecdysozoa</taxon>
        <taxon>Nematoda</taxon>
        <taxon>Enoplea</taxon>
        <taxon>Dorylaimia</taxon>
        <taxon>Mermithida</taxon>
        <taxon>Mermithoidea</taxon>
        <taxon>Mermithidae</taxon>
        <taxon>Romanomermis</taxon>
    </lineage>
</organism>
<evidence type="ECO:0000313" key="2">
    <source>
        <dbReference type="WBParaSite" id="nRc.2.0.1.t42416-RA"/>
    </source>
</evidence>
<dbReference type="WBParaSite" id="nRc.2.0.1.t42416-RA">
    <property type="protein sequence ID" value="nRc.2.0.1.t42416-RA"/>
    <property type="gene ID" value="nRc.2.0.1.g42416"/>
</dbReference>
<dbReference type="AlphaFoldDB" id="A0A915KU15"/>
<name>A0A915KU15_ROMCU</name>